<dbReference type="OrthoDB" id="9971575at2759"/>
<dbReference type="GeneID" id="59296232"/>
<dbReference type="EMBL" id="JAAQRI010000266">
    <property type="protein sequence ID" value="KAF5622092.1"/>
    <property type="molecule type" value="Genomic_DNA"/>
</dbReference>
<protein>
    <recommendedName>
        <fullName evidence="3">Xylose isomerase-like TIM barrel domain-containing protein</fullName>
    </recommendedName>
</protein>
<name>A0A8H5QVJ3_9HYPO</name>
<comment type="caution">
    <text evidence="1">The sequence shown here is derived from an EMBL/GenBank/DDBJ whole genome shotgun (WGS) entry which is preliminary data.</text>
</comment>
<dbReference type="SUPFAM" id="SSF51658">
    <property type="entry name" value="Xylose isomerase-like"/>
    <property type="match status" value="1"/>
</dbReference>
<evidence type="ECO:0000313" key="1">
    <source>
        <dbReference type="EMBL" id="KAF5622092.1"/>
    </source>
</evidence>
<organism evidence="1 2">
    <name type="scientific">Fusarium tjaetaba</name>
    <dbReference type="NCBI Taxonomy" id="1567544"/>
    <lineage>
        <taxon>Eukaryota</taxon>
        <taxon>Fungi</taxon>
        <taxon>Dikarya</taxon>
        <taxon>Ascomycota</taxon>
        <taxon>Pezizomycotina</taxon>
        <taxon>Sordariomycetes</taxon>
        <taxon>Hypocreomycetidae</taxon>
        <taxon>Hypocreales</taxon>
        <taxon>Nectriaceae</taxon>
        <taxon>Fusarium</taxon>
        <taxon>Fusarium fujikuroi species complex</taxon>
    </lineage>
</organism>
<dbReference type="AlphaFoldDB" id="A0A8H5QVJ3"/>
<dbReference type="Proteomes" id="UP000530670">
    <property type="component" value="Unassembled WGS sequence"/>
</dbReference>
<evidence type="ECO:0000313" key="2">
    <source>
        <dbReference type="Proteomes" id="UP000530670"/>
    </source>
</evidence>
<accession>A0A8H5QVJ3</accession>
<gene>
    <name evidence="1" type="ORF">FTJAE_11059</name>
</gene>
<reference evidence="1 2" key="1">
    <citation type="submission" date="2020-05" db="EMBL/GenBank/DDBJ databases">
        <title>Identification and distribution of gene clusters putatively required for synthesis of sphingolipid metabolism inhibitors in phylogenetically diverse species of the filamentous fungus Fusarium.</title>
        <authorList>
            <person name="Kim H.-S."/>
            <person name="Busman M."/>
            <person name="Brown D.W."/>
            <person name="Divon H."/>
            <person name="Uhlig S."/>
            <person name="Proctor R.H."/>
        </authorList>
    </citation>
    <scope>NUCLEOTIDE SEQUENCE [LARGE SCALE GENOMIC DNA]</scope>
    <source>
        <strain evidence="1 2">NRRL 66243</strain>
    </source>
</reference>
<dbReference type="Gene3D" id="3.20.20.150">
    <property type="entry name" value="Divalent-metal-dependent TIM barrel enzymes"/>
    <property type="match status" value="1"/>
</dbReference>
<evidence type="ECO:0008006" key="3">
    <source>
        <dbReference type="Google" id="ProtNLM"/>
    </source>
</evidence>
<dbReference type="InterPro" id="IPR036237">
    <property type="entry name" value="Xyl_isomerase-like_sf"/>
</dbReference>
<dbReference type="RefSeq" id="XP_037201890.1">
    <property type="nucleotide sequence ID" value="XM_037343962.1"/>
</dbReference>
<proteinExistence type="predicted"/>
<keyword evidence="2" id="KW-1185">Reference proteome</keyword>
<sequence>MVVIKRFRTVWGVESGKDFENWIPWFPDLKKQGYAGIEVDITDRDVDNLQQLRRILDDVGLEATVLNLTPDIHLEIYRQNLERAKILKPVKINAQSGGDYWSLDESVYFYEKTLGIDMELGLTGLVSHETHRNRSLFTPYAAKYILPKVPELRVTADVSHWVVVCERLLDLGEEDKEILDLLIPRVAHIHARIGTTQSSQCPEPEDAVFKEEREFFEKLWLRIVKARSKDSDLITFVPEYGPYPYHPYGSVRTHGQVADSEGARLQKLFEESLK</sequence>